<accession>A0ACD1A9X7</accession>
<evidence type="ECO:0000313" key="2">
    <source>
        <dbReference type="Proteomes" id="UP000594014"/>
    </source>
</evidence>
<organism evidence="1 2">
    <name type="scientific">Anoxybacterium hadale</name>
    <dbReference type="NCBI Taxonomy" id="3408580"/>
    <lineage>
        <taxon>Bacteria</taxon>
        <taxon>Bacillati</taxon>
        <taxon>Bacillota</taxon>
        <taxon>Clostridia</taxon>
        <taxon>Peptostreptococcales</taxon>
        <taxon>Anaerovoracaceae</taxon>
        <taxon>Anoxybacterium</taxon>
    </lineage>
</organism>
<evidence type="ECO:0000313" key="1">
    <source>
        <dbReference type="EMBL" id="QOX63245.1"/>
    </source>
</evidence>
<protein>
    <submittedName>
        <fullName evidence="1">FAD-binding oxidoreductase</fullName>
    </submittedName>
</protein>
<gene>
    <name evidence="1" type="ORF">FRZ06_07740</name>
</gene>
<dbReference type="EMBL" id="CP042469">
    <property type="protein sequence ID" value="QOX63245.1"/>
    <property type="molecule type" value="Genomic_DNA"/>
</dbReference>
<reference evidence="1" key="1">
    <citation type="submission" date="2019-08" db="EMBL/GenBank/DDBJ databases">
        <title>Genome sequence of Clostridiales bacterium MT110.</title>
        <authorList>
            <person name="Cao J."/>
        </authorList>
    </citation>
    <scope>NUCLEOTIDE SEQUENCE</scope>
    <source>
        <strain evidence="1">MT110</strain>
    </source>
</reference>
<name>A0ACD1A9X7_9FIRM</name>
<keyword evidence="2" id="KW-1185">Reference proteome</keyword>
<proteinExistence type="predicted"/>
<dbReference type="Proteomes" id="UP000594014">
    <property type="component" value="Chromosome"/>
</dbReference>
<sequence length="441" mass="49418">MLNIGGLSGCIVLPSSPCYDEARQDYNSRFNKYPKVIVYCNHTKDVVNAVLWARRERVPFRLRCGGHSYEAYSLISCGLIIDVSGLQALMYHKENQTIQIGAGHRLLPLYEALWNEGVTLPGGTCSTVGISGQTLGGGYGYLSRLFGMTCDNLLEVEMVTAEGTIICVNENHHSDLLWACRGGGGGSFGAVTSFRFRVHPIKTVVRFRMTWEFSSLRDVVHFWQAWAPYTDPRLTSLLALPSQNQGDLRASGVFVGPEQELRQMIAPLREMLPPKSVELHALSWLETARQLAGSPLRQEKFKGSSAYAYQPLSSAAIDQLILNLQHAPGQANVVSLAAYGGAISQVPVRSTAFVHRQPLFLIHYQSYWVKESDADKNINWIEDFRSSMLPYTWGAYQNYADSLILDWPDAYFGENLNRLMEIKRKYDPDNLFCFEQSIPLG</sequence>